<proteinExistence type="predicted"/>
<dbReference type="EMBL" id="JAHHIF010000069">
    <property type="protein sequence ID" value="MBW4548710.1"/>
    <property type="molecule type" value="Genomic_DNA"/>
</dbReference>
<reference evidence="1" key="2">
    <citation type="journal article" date="2022" name="Microbiol. Resour. Announc.">
        <title>Metagenome Sequencing to Explore Phylogenomics of Terrestrial Cyanobacteria.</title>
        <authorList>
            <person name="Ward R.D."/>
            <person name="Stajich J.E."/>
            <person name="Johansen J.R."/>
            <person name="Huntemann M."/>
            <person name="Clum A."/>
            <person name="Foster B."/>
            <person name="Foster B."/>
            <person name="Roux S."/>
            <person name="Palaniappan K."/>
            <person name="Varghese N."/>
            <person name="Mukherjee S."/>
            <person name="Reddy T.B.K."/>
            <person name="Daum C."/>
            <person name="Copeland A."/>
            <person name="Chen I.A."/>
            <person name="Ivanova N.N."/>
            <person name="Kyrpides N.C."/>
            <person name="Shapiro N."/>
            <person name="Eloe-Fadrosh E.A."/>
            <person name="Pietrasiak N."/>
        </authorList>
    </citation>
    <scope>NUCLEOTIDE SEQUENCE</scope>
    <source>
        <strain evidence="1">CPER-KK1</strain>
    </source>
</reference>
<comment type="caution">
    <text evidence="1">The sequence shown here is derived from an EMBL/GenBank/DDBJ whole genome shotgun (WGS) entry which is preliminary data.</text>
</comment>
<evidence type="ECO:0000313" key="1">
    <source>
        <dbReference type="EMBL" id="MBW4548710.1"/>
    </source>
</evidence>
<organism evidence="1 2">
    <name type="scientific">Symplocastrum torsivum CPER-KK1</name>
    <dbReference type="NCBI Taxonomy" id="450513"/>
    <lineage>
        <taxon>Bacteria</taxon>
        <taxon>Bacillati</taxon>
        <taxon>Cyanobacteriota</taxon>
        <taxon>Cyanophyceae</taxon>
        <taxon>Oscillatoriophycideae</taxon>
        <taxon>Oscillatoriales</taxon>
        <taxon>Microcoleaceae</taxon>
        <taxon>Symplocastrum</taxon>
    </lineage>
</organism>
<reference evidence="1" key="1">
    <citation type="submission" date="2021-05" db="EMBL/GenBank/DDBJ databases">
        <authorList>
            <person name="Pietrasiak N."/>
            <person name="Ward R."/>
            <person name="Stajich J.E."/>
            <person name="Kurbessoian T."/>
        </authorList>
    </citation>
    <scope>NUCLEOTIDE SEQUENCE</scope>
    <source>
        <strain evidence="1">CPER-KK1</strain>
    </source>
</reference>
<protein>
    <submittedName>
        <fullName evidence="1">Uncharacterized protein</fullName>
    </submittedName>
</protein>
<dbReference type="AlphaFoldDB" id="A0A951PR46"/>
<accession>A0A951PR46</accession>
<name>A0A951PR46_9CYAN</name>
<gene>
    <name evidence="1" type="ORF">KME25_30540</name>
</gene>
<sequence length="88" mass="9801">MEGKSLLELAEAIRVLGTGTQEDQRELEQWVESMKKHLDEATLQKILTERKQAQENNAGGPVVAELRKAVHKVSSETLQLLGNAHVEL</sequence>
<evidence type="ECO:0000313" key="2">
    <source>
        <dbReference type="Proteomes" id="UP000753908"/>
    </source>
</evidence>
<dbReference type="Proteomes" id="UP000753908">
    <property type="component" value="Unassembled WGS sequence"/>
</dbReference>